<feature type="compositionally biased region" description="Basic residues" evidence="1">
    <location>
        <begin position="83"/>
        <end position="94"/>
    </location>
</feature>
<organism evidence="2 3">
    <name type="scientific">Nocardiopsis lambiniae</name>
    <dbReference type="NCBI Taxonomy" id="3075539"/>
    <lineage>
        <taxon>Bacteria</taxon>
        <taxon>Bacillati</taxon>
        <taxon>Actinomycetota</taxon>
        <taxon>Actinomycetes</taxon>
        <taxon>Streptosporangiales</taxon>
        <taxon>Nocardiopsidaceae</taxon>
        <taxon>Nocardiopsis</taxon>
    </lineage>
</organism>
<feature type="compositionally biased region" description="Acidic residues" evidence="1">
    <location>
        <begin position="36"/>
        <end position="48"/>
    </location>
</feature>
<comment type="caution">
    <text evidence="2">The sequence shown here is derived from an EMBL/GenBank/DDBJ whole genome shotgun (WGS) entry which is preliminary data.</text>
</comment>
<evidence type="ECO:0000313" key="2">
    <source>
        <dbReference type="EMBL" id="MDT0329634.1"/>
    </source>
</evidence>
<sequence>MTLTVIIIAVVVVLAVLLLLLLGMRALNLGSRDDRYEDDDYEYDDAEEGEHAPDEEGHRDDGRDDAPRGRGRRQGGRPERRPERRPKPKARRNKREVDWDDDEDGGFWSSLGGEDVDERGGGRARGERADDRGPNVTAYEYEDEDDGYEDYDDNEASGPAGATTVLPRATGPDPSSDLAVLASLGRNEEPPPVPEDERALPPRPERTELPSAGSSTVPAPAGVDDDPLSSSSWKVNTPPSSDTRSLADRLTAPNTDPSGGAGPLGGPLGTPRDPLGAPSASGSTPPSGTSPYSPSSYDGGRGGSSLDADPLAPGFRGSPSPGSTTGSPIWSSLDTGSHQRPQGGYGAVPGTPGDPLSGGYPAPNRPDPLAGHNTGTHRRSSPYDSGTHTRSPYDTGSHVPGSPVPGDPGAPRRPEYDTGSYTRSEYDTGSYTRPEYDTGTHGRPEDTGSHTRPGYDGGARARPSYDPYDSGTHTRSPYDTGSHVPGSPVPGGPSAPRRPEYDTGEHTRPSYDTGPYTRPEYDTGTHGRRPEDTGSHTRPPSPSPYGPGPSYDTGSHSRPARPGNDPLWGPGEDSFGAPSTPGGYGGPAPTGRPDPFEGGPVPPRPDLPGGPSYGGFPGYGAPTGGHPVDPTRGGAPVPGHGAPTGTNPAYGRPADGPGTPGDGYDDVLGGEYPPRSQEPEYDGYRPLEEWHRPGGTTPDPYRDAPYDQRDRDDRGYDDGYGDGRFR</sequence>
<feature type="compositionally biased region" description="Basic and acidic residues" evidence="1">
    <location>
        <begin position="195"/>
        <end position="208"/>
    </location>
</feature>
<feature type="compositionally biased region" description="Gly residues" evidence="1">
    <location>
        <begin position="611"/>
        <end position="623"/>
    </location>
</feature>
<feature type="compositionally biased region" description="Polar residues" evidence="1">
    <location>
        <begin position="228"/>
        <end position="244"/>
    </location>
</feature>
<feature type="compositionally biased region" description="Low complexity" evidence="1">
    <location>
        <begin position="269"/>
        <end position="298"/>
    </location>
</feature>
<feature type="compositionally biased region" description="Basic and acidic residues" evidence="1">
    <location>
        <begin position="497"/>
        <end position="509"/>
    </location>
</feature>
<feature type="compositionally biased region" description="Basic and acidic residues" evidence="1">
    <location>
        <begin position="700"/>
        <end position="726"/>
    </location>
</feature>
<dbReference type="EMBL" id="JAVREP010000008">
    <property type="protein sequence ID" value="MDT0329634.1"/>
    <property type="molecule type" value="Genomic_DNA"/>
</dbReference>
<proteinExistence type="predicted"/>
<feature type="compositionally biased region" description="Gly residues" evidence="1">
    <location>
        <begin position="259"/>
        <end position="268"/>
    </location>
</feature>
<feature type="compositionally biased region" description="Acidic residues" evidence="1">
    <location>
        <begin position="140"/>
        <end position="155"/>
    </location>
</feature>
<keyword evidence="3" id="KW-1185">Reference proteome</keyword>
<feature type="compositionally biased region" description="Polar residues" evidence="1">
    <location>
        <begin position="382"/>
        <end position="394"/>
    </location>
</feature>
<feature type="compositionally biased region" description="Basic and acidic residues" evidence="1">
    <location>
        <begin position="519"/>
        <end position="535"/>
    </location>
</feature>
<feature type="compositionally biased region" description="Low complexity" evidence="1">
    <location>
        <begin position="313"/>
        <end position="328"/>
    </location>
</feature>
<feature type="compositionally biased region" description="Basic and acidic residues" evidence="1">
    <location>
        <begin position="434"/>
        <end position="449"/>
    </location>
</feature>
<feature type="compositionally biased region" description="Basic and acidic residues" evidence="1">
    <location>
        <begin position="118"/>
        <end position="133"/>
    </location>
</feature>
<reference evidence="3" key="1">
    <citation type="submission" date="2023-07" db="EMBL/GenBank/DDBJ databases">
        <title>30 novel species of actinomycetes from the DSMZ collection.</title>
        <authorList>
            <person name="Nouioui I."/>
        </authorList>
    </citation>
    <scope>NUCLEOTIDE SEQUENCE [LARGE SCALE GENOMIC DNA]</scope>
    <source>
        <strain evidence="3">DSM 44743</strain>
    </source>
</reference>
<feature type="compositionally biased region" description="Basic and acidic residues" evidence="1">
    <location>
        <begin position="682"/>
        <end position="692"/>
    </location>
</feature>
<feature type="compositionally biased region" description="Polar residues" evidence="1">
    <location>
        <begin position="329"/>
        <end position="340"/>
    </location>
</feature>
<dbReference type="RefSeq" id="WP_311512267.1">
    <property type="nucleotide sequence ID" value="NZ_JAVREP010000008.1"/>
</dbReference>
<feature type="compositionally biased region" description="Polar residues" evidence="1">
    <location>
        <begin position="419"/>
        <end position="431"/>
    </location>
</feature>
<feature type="region of interest" description="Disordered" evidence="1">
    <location>
        <begin position="34"/>
        <end position="726"/>
    </location>
</feature>
<dbReference type="Proteomes" id="UP001183390">
    <property type="component" value="Unassembled WGS sequence"/>
</dbReference>
<evidence type="ECO:0000313" key="3">
    <source>
        <dbReference type="Proteomes" id="UP001183390"/>
    </source>
</evidence>
<name>A0ABU2MAJ8_9ACTN</name>
<evidence type="ECO:0000256" key="1">
    <source>
        <dbReference type="SAM" id="MobiDB-lite"/>
    </source>
</evidence>
<protein>
    <submittedName>
        <fullName evidence="2">Uncharacterized protein</fullName>
    </submittedName>
</protein>
<feature type="compositionally biased region" description="Basic and acidic residues" evidence="1">
    <location>
        <begin position="49"/>
        <end position="68"/>
    </location>
</feature>
<gene>
    <name evidence="2" type="ORF">RM479_14530</name>
</gene>
<accession>A0ABU2MAJ8</accession>